<organism evidence="2 3">
    <name type="scientific">Trifolium medium</name>
    <dbReference type="NCBI Taxonomy" id="97028"/>
    <lineage>
        <taxon>Eukaryota</taxon>
        <taxon>Viridiplantae</taxon>
        <taxon>Streptophyta</taxon>
        <taxon>Embryophyta</taxon>
        <taxon>Tracheophyta</taxon>
        <taxon>Spermatophyta</taxon>
        <taxon>Magnoliopsida</taxon>
        <taxon>eudicotyledons</taxon>
        <taxon>Gunneridae</taxon>
        <taxon>Pentapetalae</taxon>
        <taxon>rosids</taxon>
        <taxon>fabids</taxon>
        <taxon>Fabales</taxon>
        <taxon>Fabaceae</taxon>
        <taxon>Papilionoideae</taxon>
        <taxon>50 kb inversion clade</taxon>
        <taxon>NPAAA clade</taxon>
        <taxon>Hologalegina</taxon>
        <taxon>IRL clade</taxon>
        <taxon>Trifolieae</taxon>
        <taxon>Trifolium</taxon>
    </lineage>
</organism>
<feature type="non-terminal residue" evidence="2">
    <location>
        <position position="1"/>
    </location>
</feature>
<comment type="caution">
    <text evidence="2">The sequence shown here is derived from an EMBL/GenBank/DDBJ whole genome shotgun (WGS) entry which is preliminary data.</text>
</comment>
<protein>
    <submittedName>
        <fullName evidence="2">Uncharacterized protein</fullName>
    </submittedName>
</protein>
<keyword evidence="3" id="KW-1185">Reference proteome</keyword>
<dbReference type="Proteomes" id="UP000265520">
    <property type="component" value="Unassembled WGS sequence"/>
</dbReference>
<accession>A0A392U7X5</accession>
<evidence type="ECO:0000313" key="3">
    <source>
        <dbReference type="Proteomes" id="UP000265520"/>
    </source>
</evidence>
<dbReference type="AlphaFoldDB" id="A0A392U7X5"/>
<evidence type="ECO:0000256" key="1">
    <source>
        <dbReference type="SAM" id="MobiDB-lite"/>
    </source>
</evidence>
<evidence type="ECO:0000313" key="2">
    <source>
        <dbReference type="EMBL" id="MCI69599.1"/>
    </source>
</evidence>
<feature type="region of interest" description="Disordered" evidence="1">
    <location>
        <begin position="27"/>
        <end position="47"/>
    </location>
</feature>
<feature type="non-terminal residue" evidence="2">
    <location>
        <position position="81"/>
    </location>
</feature>
<sequence>DASMKVKVLGKIYVIRVIEETEEWLESGGGDRKRGTFWQGDSSSRASGEGASILAAVKGFSEAGSDADVFESCQMLLEIEA</sequence>
<reference evidence="2 3" key="1">
    <citation type="journal article" date="2018" name="Front. Plant Sci.">
        <title>Red Clover (Trifolium pratense) and Zigzag Clover (T. medium) - A Picture of Genomic Similarities and Differences.</title>
        <authorList>
            <person name="Dluhosova J."/>
            <person name="Istvanek J."/>
            <person name="Nedelnik J."/>
            <person name="Repkova J."/>
        </authorList>
    </citation>
    <scope>NUCLEOTIDE SEQUENCE [LARGE SCALE GENOMIC DNA]</scope>
    <source>
        <strain evidence="3">cv. 10/8</strain>
        <tissue evidence="2">Leaf</tissue>
    </source>
</reference>
<proteinExistence type="predicted"/>
<name>A0A392U7X5_9FABA</name>
<dbReference type="EMBL" id="LXQA010759536">
    <property type="protein sequence ID" value="MCI69599.1"/>
    <property type="molecule type" value="Genomic_DNA"/>
</dbReference>